<dbReference type="PANTHER" id="PTHR14094">
    <property type="entry name" value="SIGNAL RECOGNITION PARTICLE 72"/>
    <property type="match status" value="1"/>
</dbReference>
<dbReference type="InterPro" id="IPR013699">
    <property type="entry name" value="Signal_recog_part_SRP72_RNA-bd"/>
</dbReference>
<comment type="subcellular location">
    <subcellularLocation>
        <location evidence="2 11">Cytoplasm</location>
    </subcellularLocation>
    <subcellularLocation>
        <location evidence="1">Endoplasmic reticulum</location>
    </subcellularLocation>
</comment>
<dbReference type="KEGG" id="tca:662027"/>
<reference evidence="15 16" key="1">
    <citation type="journal article" date="2008" name="Nature">
        <title>The genome of the model beetle and pest Tribolium castaneum.</title>
        <authorList>
            <consortium name="Tribolium Genome Sequencing Consortium"/>
            <person name="Richards S."/>
            <person name="Gibbs R.A."/>
            <person name="Weinstock G.M."/>
            <person name="Brown S.J."/>
            <person name="Denell R."/>
            <person name="Beeman R.W."/>
            <person name="Gibbs R."/>
            <person name="Beeman R.W."/>
            <person name="Brown S.J."/>
            <person name="Bucher G."/>
            <person name="Friedrich M."/>
            <person name="Grimmelikhuijzen C.J."/>
            <person name="Klingler M."/>
            <person name="Lorenzen M."/>
            <person name="Richards S."/>
            <person name="Roth S."/>
            <person name="Schroder R."/>
            <person name="Tautz D."/>
            <person name="Zdobnov E.M."/>
            <person name="Muzny D."/>
            <person name="Gibbs R.A."/>
            <person name="Weinstock G.M."/>
            <person name="Attaway T."/>
            <person name="Bell S."/>
            <person name="Buhay C.J."/>
            <person name="Chandrabose M.N."/>
            <person name="Chavez D."/>
            <person name="Clerk-Blankenburg K.P."/>
            <person name="Cree A."/>
            <person name="Dao M."/>
            <person name="Davis C."/>
            <person name="Chacko J."/>
            <person name="Dinh H."/>
            <person name="Dugan-Rocha S."/>
            <person name="Fowler G."/>
            <person name="Garner T.T."/>
            <person name="Garnes J."/>
            <person name="Gnirke A."/>
            <person name="Hawes A."/>
            <person name="Hernandez J."/>
            <person name="Hines S."/>
            <person name="Holder M."/>
            <person name="Hume J."/>
            <person name="Jhangiani S.N."/>
            <person name="Joshi V."/>
            <person name="Khan Z.M."/>
            <person name="Jackson L."/>
            <person name="Kovar C."/>
            <person name="Kowis A."/>
            <person name="Lee S."/>
            <person name="Lewis L.R."/>
            <person name="Margolis J."/>
            <person name="Morgan M."/>
            <person name="Nazareth L.V."/>
            <person name="Nguyen N."/>
            <person name="Okwuonu G."/>
            <person name="Parker D."/>
            <person name="Richards S."/>
            <person name="Ruiz S.J."/>
            <person name="Santibanez J."/>
            <person name="Savard J."/>
            <person name="Scherer S.E."/>
            <person name="Schneider B."/>
            <person name="Sodergren E."/>
            <person name="Tautz D."/>
            <person name="Vattahil S."/>
            <person name="Villasana D."/>
            <person name="White C.S."/>
            <person name="Wright R."/>
            <person name="Park Y."/>
            <person name="Beeman R.W."/>
            <person name="Lord J."/>
            <person name="Oppert B."/>
            <person name="Lorenzen M."/>
            <person name="Brown S."/>
            <person name="Wang L."/>
            <person name="Savard J."/>
            <person name="Tautz D."/>
            <person name="Richards S."/>
            <person name="Weinstock G."/>
            <person name="Gibbs R.A."/>
            <person name="Liu Y."/>
            <person name="Worley K."/>
            <person name="Weinstock G."/>
            <person name="Elsik C.G."/>
            <person name="Reese J.T."/>
            <person name="Elhaik E."/>
            <person name="Landan G."/>
            <person name="Graur D."/>
            <person name="Arensburger P."/>
            <person name="Atkinson P."/>
            <person name="Beeman R.W."/>
            <person name="Beidler J."/>
            <person name="Brown S.J."/>
            <person name="Demuth J.P."/>
            <person name="Drury D.W."/>
            <person name="Du Y.Z."/>
            <person name="Fujiwara H."/>
            <person name="Lorenzen M."/>
            <person name="Maselli V."/>
            <person name="Osanai M."/>
            <person name="Park Y."/>
            <person name="Robertson H.M."/>
            <person name="Tu Z."/>
            <person name="Wang J.J."/>
            <person name="Wang S."/>
            <person name="Richards S."/>
            <person name="Song H."/>
            <person name="Zhang L."/>
            <person name="Sodergren E."/>
            <person name="Werner D."/>
            <person name="Stanke M."/>
            <person name="Morgenstern B."/>
            <person name="Solovyev V."/>
            <person name="Kosarev P."/>
            <person name="Brown G."/>
            <person name="Chen H.C."/>
            <person name="Ermolaeva O."/>
            <person name="Hlavina W."/>
            <person name="Kapustin Y."/>
            <person name="Kiryutin B."/>
            <person name="Kitts P."/>
            <person name="Maglott D."/>
            <person name="Pruitt K."/>
            <person name="Sapojnikov V."/>
            <person name="Souvorov A."/>
            <person name="Mackey A.J."/>
            <person name="Waterhouse R.M."/>
            <person name="Wyder S."/>
            <person name="Zdobnov E.M."/>
            <person name="Zdobnov E.M."/>
            <person name="Wyder S."/>
            <person name="Kriventseva E.V."/>
            <person name="Kadowaki T."/>
            <person name="Bork P."/>
            <person name="Aranda M."/>
            <person name="Bao R."/>
            <person name="Beermann A."/>
            <person name="Berns N."/>
            <person name="Bolognesi R."/>
            <person name="Bonneton F."/>
            <person name="Bopp D."/>
            <person name="Brown S.J."/>
            <person name="Bucher G."/>
            <person name="Butts T."/>
            <person name="Chaumot A."/>
            <person name="Denell R.E."/>
            <person name="Ferrier D.E."/>
            <person name="Friedrich M."/>
            <person name="Gordon C.M."/>
            <person name="Jindra M."/>
            <person name="Klingler M."/>
            <person name="Lan Q."/>
            <person name="Lattorff H.M."/>
            <person name="Laudet V."/>
            <person name="von Levetsow C."/>
            <person name="Liu Z."/>
            <person name="Lutz R."/>
            <person name="Lynch J.A."/>
            <person name="da Fonseca R.N."/>
            <person name="Posnien N."/>
            <person name="Reuter R."/>
            <person name="Roth S."/>
            <person name="Savard J."/>
            <person name="Schinko J.B."/>
            <person name="Schmitt C."/>
            <person name="Schoppmeier M."/>
            <person name="Schroder R."/>
            <person name="Shippy T.D."/>
            <person name="Simonnet F."/>
            <person name="Marques-Souza H."/>
            <person name="Tautz D."/>
            <person name="Tomoyasu Y."/>
            <person name="Trauner J."/>
            <person name="Van der Zee M."/>
            <person name="Vervoort M."/>
            <person name="Wittkopp N."/>
            <person name="Wimmer E.A."/>
            <person name="Yang X."/>
            <person name="Jones A.K."/>
            <person name="Sattelle D.B."/>
            <person name="Ebert P.R."/>
            <person name="Nelson D."/>
            <person name="Scott J.G."/>
            <person name="Beeman R.W."/>
            <person name="Muthukrishnan S."/>
            <person name="Kramer K.J."/>
            <person name="Arakane Y."/>
            <person name="Beeman R.W."/>
            <person name="Zhu Q."/>
            <person name="Hogenkamp D."/>
            <person name="Dixit R."/>
            <person name="Oppert B."/>
            <person name="Jiang H."/>
            <person name="Zou Z."/>
            <person name="Marshall J."/>
            <person name="Elpidina E."/>
            <person name="Vinokurov K."/>
            <person name="Oppert C."/>
            <person name="Zou Z."/>
            <person name="Evans J."/>
            <person name="Lu Z."/>
            <person name="Zhao P."/>
            <person name="Sumathipala N."/>
            <person name="Altincicek B."/>
            <person name="Vilcinskas A."/>
            <person name="Williams M."/>
            <person name="Hultmark D."/>
            <person name="Hetru C."/>
            <person name="Jiang H."/>
            <person name="Grimmelikhuijzen C.J."/>
            <person name="Hauser F."/>
            <person name="Cazzamali G."/>
            <person name="Williamson M."/>
            <person name="Park Y."/>
            <person name="Li B."/>
            <person name="Tanaka Y."/>
            <person name="Predel R."/>
            <person name="Neupert S."/>
            <person name="Schachtner J."/>
            <person name="Verleyen P."/>
            <person name="Raible F."/>
            <person name="Bork P."/>
            <person name="Friedrich M."/>
            <person name="Walden K.K."/>
            <person name="Robertson H.M."/>
            <person name="Angeli S."/>
            <person name="Foret S."/>
            <person name="Bucher G."/>
            <person name="Schuetz S."/>
            <person name="Maleszka R."/>
            <person name="Wimmer E.A."/>
            <person name="Beeman R.W."/>
            <person name="Lorenzen M."/>
            <person name="Tomoyasu Y."/>
            <person name="Miller S.C."/>
            <person name="Grossmann D."/>
            <person name="Bucher G."/>
        </authorList>
    </citation>
    <scope>NUCLEOTIDE SEQUENCE [LARGE SCALE GENOMIC DNA]</scope>
    <source>
        <strain evidence="15 16">Georgia GA2</strain>
    </source>
</reference>
<feature type="compositionally biased region" description="Basic residues" evidence="13">
    <location>
        <begin position="636"/>
        <end position="653"/>
    </location>
</feature>
<dbReference type="Pfam" id="PF17004">
    <property type="entry name" value="SRP_TPR_like"/>
    <property type="match status" value="1"/>
</dbReference>
<evidence type="ECO:0000256" key="13">
    <source>
        <dbReference type="SAM" id="MobiDB-lite"/>
    </source>
</evidence>
<dbReference type="InterPro" id="IPR026270">
    <property type="entry name" value="SRP72"/>
</dbReference>
<dbReference type="InParanoid" id="D6X0N6"/>
<dbReference type="GO" id="GO:0006614">
    <property type="term" value="P:SRP-dependent cotranslational protein targeting to membrane"/>
    <property type="evidence" value="ECO:0000318"/>
    <property type="project" value="GO_Central"/>
</dbReference>
<keyword evidence="6" id="KW-0677">Repeat</keyword>
<evidence type="ECO:0000256" key="4">
    <source>
        <dbReference type="ARBA" id="ARBA00018350"/>
    </source>
</evidence>
<feature type="coiled-coil region" evidence="12">
    <location>
        <begin position="190"/>
        <end position="217"/>
    </location>
</feature>
<dbReference type="OMA" id="NDMKVLA"/>
<evidence type="ECO:0000256" key="6">
    <source>
        <dbReference type="ARBA" id="ARBA00022737"/>
    </source>
</evidence>
<feature type="compositionally biased region" description="Basic residues" evidence="13">
    <location>
        <begin position="552"/>
        <end position="563"/>
    </location>
</feature>
<dbReference type="InterPro" id="IPR031545">
    <property type="entry name" value="SRP72_TPR-like"/>
</dbReference>
<dbReference type="AlphaFoldDB" id="D6X0N6"/>
<dbReference type="FunCoup" id="D6X0N6">
    <property type="interactions" value="944"/>
</dbReference>
<evidence type="ECO:0000256" key="2">
    <source>
        <dbReference type="ARBA" id="ARBA00004496"/>
    </source>
</evidence>
<evidence type="ECO:0000313" key="15">
    <source>
        <dbReference type="EMBL" id="EFA10002.1"/>
    </source>
</evidence>
<dbReference type="Proteomes" id="UP000007266">
    <property type="component" value="Linkage group 9"/>
</dbReference>
<gene>
    <name evidence="15" type="primary">AUGUSTUS-3.0.2_12172</name>
    <name evidence="15" type="ORF">TcasGA2_TC012172</name>
</gene>
<evidence type="ECO:0000256" key="11">
    <source>
        <dbReference type="PIRNR" id="PIRNR038922"/>
    </source>
</evidence>
<dbReference type="InterPro" id="IPR019734">
    <property type="entry name" value="TPR_rpt"/>
</dbReference>
<dbReference type="PhylomeDB" id="D6X0N6"/>
<dbReference type="FunFam" id="1.25.40.10:FF:000062">
    <property type="entry name" value="Signal recognition particle subunit SRP72"/>
    <property type="match status" value="1"/>
</dbReference>
<evidence type="ECO:0000259" key="14">
    <source>
        <dbReference type="Pfam" id="PF08492"/>
    </source>
</evidence>
<evidence type="ECO:0000256" key="7">
    <source>
        <dbReference type="ARBA" id="ARBA00022803"/>
    </source>
</evidence>
<organism evidence="15 16">
    <name type="scientific">Tribolium castaneum</name>
    <name type="common">Red flour beetle</name>
    <dbReference type="NCBI Taxonomy" id="7070"/>
    <lineage>
        <taxon>Eukaryota</taxon>
        <taxon>Metazoa</taxon>
        <taxon>Ecdysozoa</taxon>
        <taxon>Arthropoda</taxon>
        <taxon>Hexapoda</taxon>
        <taxon>Insecta</taxon>
        <taxon>Pterygota</taxon>
        <taxon>Neoptera</taxon>
        <taxon>Endopterygota</taxon>
        <taxon>Coleoptera</taxon>
        <taxon>Polyphaga</taxon>
        <taxon>Cucujiformia</taxon>
        <taxon>Tenebrionidae</taxon>
        <taxon>Tenebrionidae incertae sedis</taxon>
        <taxon>Tribolium</taxon>
    </lineage>
</organism>
<dbReference type="SUPFAM" id="SSF48452">
    <property type="entry name" value="TPR-like"/>
    <property type="match status" value="3"/>
</dbReference>
<name>D6X0N6_TRICA</name>
<keyword evidence="9 11" id="KW-0733">Signal recognition particle</keyword>
<dbReference type="PANTHER" id="PTHR14094:SF9">
    <property type="entry name" value="SIGNAL RECOGNITION PARTICLE SUBUNIT SRP72"/>
    <property type="match status" value="1"/>
</dbReference>
<dbReference type="SMART" id="SM00028">
    <property type="entry name" value="TPR"/>
    <property type="match status" value="3"/>
</dbReference>
<dbReference type="Gene3D" id="1.25.40.10">
    <property type="entry name" value="Tetratricopeptide repeat domain"/>
    <property type="match status" value="3"/>
</dbReference>
<dbReference type="OrthoDB" id="5421607at2759"/>
<dbReference type="GO" id="GO:0008312">
    <property type="term" value="F:7S RNA binding"/>
    <property type="evidence" value="ECO:0000318"/>
    <property type="project" value="GO_Central"/>
</dbReference>
<keyword evidence="8" id="KW-0256">Endoplasmic reticulum</keyword>
<feature type="domain" description="Signal recognition particle SRP72 subunit RNA-binding" evidence="14">
    <location>
        <begin position="537"/>
        <end position="589"/>
    </location>
</feature>
<dbReference type="Pfam" id="PF08492">
    <property type="entry name" value="SRP72"/>
    <property type="match status" value="1"/>
</dbReference>
<proteinExistence type="inferred from homology"/>
<dbReference type="STRING" id="7070.D6X0N6"/>
<keyword evidence="5 11" id="KW-0963">Cytoplasm</keyword>
<evidence type="ECO:0000256" key="12">
    <source>
        <dbReference type="SAM" id="Coils"/>
    </source>
</evidence>
<keyword evidence="16" id="KW-1185">Reference proteome</keyword>
<comment type="function">
    <text evidence="11">Component of the signal recognition particle (SRP) complex, a ribonucleoprotein complex that mediates the cotranslational targeting of secretory and membrane proteins to the endoplasmic reticulum (ER).</text>
</comment>
<evidence type="ECO:0000256" key="1">
    <source>
        <dbReference type="ARBA" id="ARBA00004240"/>
    </source>
</evidence>
<protein>
    <recommendedName>
        <fullName evidence="4 11">Signal recognition particle subunit SRP72</fullName>
    </recommendedName>
</protein>
<evidence type="ECO:0000256" key="8">
    <source>
        <dbReference type="ARBA" id="ARBA00022824"/>
    </source>
</evidence>
<accession>D6X0N6</accession>
<dbReference type="GO" id="GO:0005786">
    <property type="term" value="C:signal recognition particle, endoplasmic reticulum targeting"/>
    <property type="evidence" value="ECO:0000318"/>
    <property type="project" value="GO_Central"/>
</dbReference>
<evidence type="ECO:0000256" key="9">
    <source>
        <dbReference type="ARBA" id="ARBA00023135"/>
    </source>
</evidence>
<dbReference type="eggNOG" id="KOG2376">
    <property type="taxonomic scope" value="Eukaryota"/>
</dbReference>
<keyword evidence="10 11" id="KW-0687">Ribonucleoprotein</keyword>
<reference evidence="15 16" key="2">
    <citation type="journal article" date="2010" name="Nucleic Acids Res.">
        <title>BeetleBase in 2010: revisions to provide comprehensive genomic information for Tribolium castaneum.</title>
        <authorList>
            <person name="Kim H.S."/>
            <person name="Murphy T."/>
            <person name="Xia J."/>
            <person name="Caragea D."/>
            <person name="Park Y."/>
            <person name="Beeman R.W."/>
            <person name="Lorenzen M.D."/>
            <person name="Butcher S."/>
            <person name="Manak J.R."/>
            <person name="Brown S.J."/>
        </authorList>
    </citation>
    <scope>GENOME REANNOTATION</scope>
    <source>
        <strain evidence="15 16">Georgia GA2</strain>
    </source>
</reference>
<evidence type="ECO:0000256" key="3">
    <source>
        <dbReference type="ARBA" id="ARBA00007676"/>
    </source>
</evidence>
<dbReference type="GO" id="GO:0005783">
    <property type="term" value="C:endoplasmic reticulum"/>
    <property type="evidence" value="ECO:0007669"/>
    <property type="project" value="UniProtKB-SubCell"/>
</dbReference>
<comment type="similarity">
    <text evidence="3 11">Belongs to the SRP72 family.</text>
</comment>
<feature type="region of interest" description="Disordered" evidence="13">
    <location>
        <begin position="527"/>
        <end position="653"/>
    </location>
</feature>
<feature type="compositionally biased region" description="Basic and acidic residues" evidence="13">
    <location>
        <begin position="574"/>
        <end position="586"/>
    </location>
</feature>
<keyword evidence="7" id="KW-0802">TPR repeat</keyword>
<feature type="compositionally biased region" description="Polar residues" evidence="13">
    <location>
        <begin position="602"/>
        <end position="619"/>
    </location>
</feature>
<keyword evidence="12" id="KW-0175">Coiled coil</keyword>
<evidence type="ECO:0000256" key="5">
    <source>
        <dbReference type="ARBA" id="ARBA00022490"/>
    </source>
</evidence>
<dbReference type="InterPro" id="IPR011990">
    <property type="entry name" value="TPR-like_helical_dom_sf"/>
</dbReference>
<sequence length="653" mass="74815">MSEKAERDKKAIATFYAELNRFGQNGEYERAIKTANKILNLAQHEFLAFHYKVVCLIELSKFDEAIRLLNGNAQFDGELIFEKAYCFYRANKHEDALKTIDQLPELDLRSKELKAQIFYRLEKYDEAAALYREIIKNTDDDYEDERHTNLGAVMVHLDDEDTKDRIEDLRDNTYELCFNKACLLIAHGQYTEAEKKLRQCEKLCREMLEEEEASEEEIDVDLALIKIQLAFVYQKQGRVKEAHQLYTANLKIKLDDVALMAVASNNIVCINKDQNLFDSKKKMKVALNDTLTYKLPSKQRKYIALNNAILNYYIHQVDQCEKICKQIEKQWPELVTCTTVLRALTLLKGDDAKEAINLLAKVTPKSKQDELYIKLCMAQLHLVQGDKAQACKILENQGENSYKPGIVGALTTLYLGLGNEEQALRVFERSVDWYKKNKTEEVNLTSMWRQAADFHIRNGHPQVAANSLEELLKSNKGDKKITAQLVLACSQFDKSRAVELSKQLPSIESLSENIDVETLQLSTPSAFNLKKSPAAKQDSQPGTPKSEGGVEKKKKHRKRKGKLPKNYNANIPPDPERWLPKYERTGFRKKRDRRAKDVIKGSQGTASGQAEQYDFSSKVTEQEAESPTVEPSPRARAQHPQKKGQQKKKGKRR</sequence>
<evidence type="ECO:0000313" key="16">
    <source>
        <dbReference type="Proteomes" id="UP000007266"/>
    </source>
</evidence>
<evidence type="ECO:0000256" key="10">
    <source>
        <dbReference type="ARBA" id="ARBA00023274"/>
    </source>
</evidence>
<dbReference type="EMBL" id="KQ971371">
    <property type="protein sequence ID" value="EFA10002.1"/>
    <property type="molecule type" value="Genomic_DNA"/>
</dbReference>
<dbReference type="HOGENOM" id="CLU_013808_1_0_1"/>
<dbReference type="PIRSF" id="PIRSF038922">
    <property type="entry name" value="SRP72"/>
    <property type="match status" value="1"/>
</dbReference>